<sequence>MSCARRVHREIKKNLAKAKQAFPSWWGRVWSADARGANFRAQGRRASAEGGQLSEVRRCHSLMHIRAARLQTKNEELLQRGVGTAPLNRAPTDGRANGKKESIFQLISFGRKPYQCGFSWSYALAAPCGPRRTGSLSGSRKIVTRLLAKSAEERYQTAVGVEADLRRCLAEWEVHSHIALFGSASKDMSSRFLAPERLYGREREIGALLGGARPD</sequence>
<evidence type="ECO:0000313" key="2">
    <source>
        <dbReference type="Proteomes" id="UP001156905"/>
    </source>
</evidence>
<reference evidence="2" key="1">
    <citation type="journal article" date="2019" name="Int. J. Syst. Evol. Microbiol.">
        <title>The Global Catalogue of Microorganisms (GCM) 10K type strain sequencing project: providing services to taxonomists for standard genome sequencing and annotation.</title>
        <authorList>
            <consortium name="The Broad Institute Genomics Platform"/>
            <consortium name="The Broad Institute Genome Sequencing Center for Infectious Disease"/>
            <person name="Wu L."/>
            <person name="Ma J."/>
        </authorList>
    </citation>
    <scope>NUCLEOTIDE SEQUENCE [LARGE SCALE GENOMIC DNA]</scope>
    <source>
        <strain evidence="2">NBRC 102520</strain>
    </source>
</reference>
<dbReference type="Proteomes" id="UP001156905">
    <property type="component" value="Unassembled WGS sequence"/>
</dbReference>
<protein>
    <submittedName>
        <fullName evidence="1">Uncharacterized protein</fullName>
    </submittedName>
</protein>
<evidence type="ECO:0000313" key="1">
    <source>
        <dbReference type="EMBL" id="GLR91727.1"/>
    </source>
</evidence>
<proteinExistence type="predicted"/>
<comment type="caution">
    <text evidence="1">The sequence shown here is derived from an EMBL/GenBank/DDBJ whole genome shotgun (WGS) entry which is preliminary data.</text>
</comment>
<keyword evidence="2" id="KW-1185">Reference proteome</keyword>
<organism evidence="1 2">
    <name type="scientific">Bradyrhizobium iriomotense</name>
    <dbReference type="NCBI Taxonomy" id="441950"/>
    <lineage>
        <taxon>Bacteria</taxon>
        <taxon>Pseudomonadati</taxon>
        <taxon>Pseudomonadota</taxon>
        <taxon>Alphaproteobacteria</taxon>
        <taxon>Hyphomicrobiales</taxon>
        <taxon>Nitrobacteraceae</taxon>
        <taxon>Bradyrhizobium</taxon>
    </lineage>
</organism>
<accession>A0ABQ6BHN0</accession>
<gene>
    <name evidence="1" type="ORF">GCM10007857_84450</name>
</gene>
<name>A0ABQ6BHN0_9BRAD</name>
<dbReference type="EMBL" id="BSOW01000053">
    <property type="protein sequence ID" value="GLR91727.1"/>
    <property type="molecule type" value="Genomic_DNA"/>
</dbReference>